<evidence type="ECO:0000313" key="6">
    <source>
        <dbReference type="Proteomes" id="UP000239763"/>
    </source>
</evidence>
<dbReference type="AlphaFoldDB" id="A0A855IMV4"/>
<comment type="caution">
    <text evidence="3">The sequence shown here is derived from an EMBL/GenBank/DDBJ whole genome shotgun (WGS) entry which is preliminary data.</text>
</comment>
<evidence type="ECO:0000313" key="3">
    <source>
        <dbReference type="EMBL" id="PMM55648.1"/>
    </source>
</evidence>
<dbReference type="Proteomes" id="UP000239763">
    <property type="component" value="Unassembled WGS sequence"/>
</dbReference>
<dbReference type="EMBL" id="MCSB01000019">
    <property type="protein sequence ID" value="PME28009.1"/>
    <property type="molecule type" value="Genomic_DNA"/>
</dbReference>
<evidence type="ECO:0000313" key="5">
    <source>
        <dbReference type="Proteomes" id="UP000235554"/>
    </source>
</evidence>
<dbReference type="EMBL" id="MCZJ01000043">
    <property type="protein sequence ID" value="PMM55648.1"/>
    <property type="molecule type" value="Genomic_DNA"/>
</dbReference>
<keyword evidence="6" id="KW-1185">Reference proteome</keyword>
<evidence type="ECO:0000313" key="4">
    <source>
        <dbReference type="Proteomes" id="UP000235385"/>
    </source>
</evidence>
<proteinExistence type="predicted"/>
<evidence type="ECO:0000313" key="2">
    <source>
        <dbReference type="EMBL" id="PMK42825.1"/>
    </source>
</evidence>
<protein>
    <submittedName>
        <fullName evidence="3">Uncharacterized protein</fullName>
    </submittedName>
</protein>
<evidence type="ECO:0000313" key="1">
    <source>
        <dbReference type="EMBL" id="PME28009.1"/>
    </source>
</evidence>
<dbReference type="RefSeq" id="WP_099166124.1">
    <property type="nucleotide sequence ID" value="NZ_CAWQOO010001090.1"/>
</dbReference>
<dbReference type="Proteomes" id="UP000235554">
    <property type="component" value="Unassembled WGS sequence"/>
</dbReference>
<gene>
    <name evidence="3" type="ORF">BCT50_10180</name>
    <name evidence="2" type="ORF">BCT99_25665</name>
    <name evidence="1" type="ORF">BCV38_23130</name>
</gene>
<reference evidence="4 5" key="1">
    <citation type="submission" date="2016-07" db="EMBL/GenBank/DDBJ databases">
        <title>Nontailed viruses are major unrecognized killers of bacteria in the ocean.</title>
        <authorList>
            <person name="Kauffman K."/>
            <person name="Hussain F."/>
            <person name="Yang J."/>
            <person name="Arevalo P."/>
            <person name="Brown J."/>
            <person name="Cutler M."/>
            <person name="Kelly L."/>
            <person name="Polz M.F."/>
        </authorList>
    </citation>
    <scope>NUCLEOTIDE SEQUENCE [LARGE SCALE GENOMIC DNA]</scope>
    <source>
        <strain evidence="5">10N.261.48.A1</strain>
        <strain evidence="4">10N.261.52.F7</strain>
    </source>
</reference>
<dbReference type="EMBL" id="MCXM01000037">
    <property type="protein sequence ID" value="PMK42825.1"/>
    <property type="molecule type" value="Genomic_DNA"/>
</dbReference>
<name>A0A855IMV4_9VIBR</name>
<sequence>MDIETKLKLSQQQGKIIGIHEGIFVRFYDQALYAWQLWVETRPSLPALKVSAKVVKKLGSQCVLSGGLPASSLAKIGVYPDKKGVISIDFCADMSNWEEWYLLHKNDLPVHERSDLNPRLKTDNSFSKVWMPQWLVRQLDEYTPDTSNPDGKLLLDVIRWTER</sequence>
<accession>A0A855IMV4</accession>
<reference evidence="3" key="2">
    <citation type="submission" date="2016-07" db="EMBL/GenBank/DDBJ databases">
        <authorList>
            <person name="Kauffman K."/>
            <person name="Arevalo P."/>
            <person name="Polz M.F."/>
        </authorList>
    </citation>
    <scope>NUCLEOTIDE SEQUENCE</scope>
    <source>
        <strain evidence="3">10N.261.48.A1</strain>
        <strain evidence="2">10N.261.52.F7</strain>
        <strain evidence="1">10N.286.55.E1</strain>
    </source>
</reference>
<reference evidence="3 6" key="3">
    <citation type="journal article" date="2018" name="Nature">
        <title>A major lineage of non-tailed dsDNA viruses as unrecognized killers of marine bacteria.</title>
        <authorList>
            <person name="Kauffman K.M."/>
            <person name="Hussain F.A."/>
            <person name="Yang J."/>
            <person name="Arevalo P."/>
            <person name="Brown J.M."/>
            <person name="Chang W.K."/>
            <person name="VanInsberghe D."/>
            <person name="Elsherbini J."/>
            <person name="Sharma R.S."/>
            <person name="Cutler M.B."/>
            <person name="Kelly L."/>
            <person name="Polz M.F."/>
        </authorList>
    </citation>
    <scope>NUCLEOTIDE SEQUENCE</scope>
    <source>
        <strain evidence="3">10N.261.48.A1</strain>
        <strain evidence="2">10N.261.52.F7</strain>
        <strain evidence="1 6">10N.286.55.E1</strain>
    </source>
</reference>
<organism evidence="3 5">
    <name type="scientific">Vibrio lentus</name>
    <dbReference type="NCBI Taxonomy" id="136468"/>
    <lineage>
        <taxon>Bacteria</taxon>
        <taxon>Pseudomonadati</taxon>
        <taxon>Pseudomonadota</taxon>
        <taxon>Gammaproteobacteria</taxon>
        <taxon>Vibrionales</taxon>
        <taxon>Vibrionaceae</taxon>
        <taxon>Vibrio</taxon>
    </lineage>
</organism>